<evidence type="ECO:0000256" key="2">
    <source>
        <dbReference type="ARBA" id="ARBA00022448"/>
    </source>
</evidence>
<evidence type="ECO:0000313" key="9">
    <source>
        <dbReference type="EMBL" id="KAB2347931.1"/>
    </source>
</evidence>
<keyword evidence="5 7" id="KW-1133">Transmembrane helix</keyword>
<feature type="transmembrane region" description="Helical" evidence="7">
    <location>
        <begin position="56"/>
        <end position="76"/>
    </location>
</feature>
<protein>
    <submittedName>
        <fullName evidence="9">MFS transporter</fullName>
    </submittedName>
</protein>
<dbReference type="GO" id="GO:0005886">
    <property type="term" value="C:plasma membrane"/>
    <property type="evidence" value="ECO:0007669"/>
    <property type="project" value="UniProtKB-SubCell"/>
</dbReference>
<sequence length="518" mass="53303">MAAIETTTYDTRPRAGLKEWIGLAVLALPTLLLALDITVLHLAVPELSADLRPSSTQTLWIIDIYGFMIAGFLVTMGTLGDRIGRRRLLMTGAAAFGAASAAAAYATSAEMLIAARTLLGIAGATLMPSTLSLISNMFRDARQRGLAIGLWATMFSVGIALGPVVGGLMLEHFWWGSVFLLGTPIMVVLLVTAPVLLPEFRDTRAGRLDLVSVLLSLATMLPITYGLKELVKHGAEPVPAVAAVIGLVAGVLFVRRQGHLDDPLLDLRLFADRAFSGALLSLLISIGAVAGIYLFVTQYLQLVEGLSPLKAGLWLLPAALGLVISSLVAPIAVRRVRPAYVISGSLVIAAFGYLLLAQVDARSGLPLLVAGFILVYVGGAPTMALGTELVVGSAPPEKAGSASALSETSTELGGALGIAALGSVGTAVYRDEIAAGLPANAPEGVRDTFAGAVAAGVEGDLLDSAREAFTAGLNATAAVCAALIAAVAVIAVITLRRVAPTGEAEQAATVGEPEHVPA</sequence>
<dbReference type="EMBL" id="WBMT01000008">
    <property type="protein sequence ID" value="KAB2347931.1"/>
    <property type="molecule type" value="Genomic_DNA"/>
</dbReference>
<dbReference type="InterPro" id="IPR036259">
    <property type="entry name" value="MFS_trans_sf"/>
</dbReference>
<evidence type="ECO:0000256" key="4">
    <source>
        <dbReference type="ARBA" id="ARBA00022692"/>
    </source>
</evidence>
<keyword evidence="2" id="KW-0813">Transport</keyword>
<feature type="transmembrane region" description="Helical" evidence="7">
    <location>
        <begin position="340"/>
        <end position="359"/>
    </location>
</feature>
<feature type="transmembrane region" description="Helical" evidence="7">
    <location>
        <begin position="88"/>
        <end position="107"/>
    </location>
</feature>
<evidence type="ECO:0000256" key="6">
    <source>
        <dbReference type="ARBA" id="ARBA00023136"/>
    </source>
</evidence>
<evidence type="ECO:0000259" key="8">
    <source>
        <dbReference type="PROSITE" id="PS50850"/>
    </source>
</evidence>
<organism evidence="9 10">
    <name type="scientific">Actinomadura rudentiformis</name>
    <dbReference type="NCBI Taxonomy" id="359158"/>
    <lineage>
        <taxon>Bacteria</taxon>
        <taxon>Bacillati</taxon>
        <taxon>Actinomycetota</taxon>
        <taxon>Actinomycetes</taxon>
        <taxon>Streptosporangiales</taxon>
        <taxon>Thermomonosporaceae</taxon>
        <taxon>Actinomadura</taxon>
    </lineage>
</organism>
<feature type="transmembrane region" description="Helical" evidence="7">
    <location>
        <begin position="237"/>
        <end position="254"/>
    </location>
</feature>
<feature type="transmembrane region" description="Helical" evidence="7">
    <location>
        <begin position="412"/>
        <end position="429"/>
    </location>
</feature>
<dbReference type="PROSITE" id="PS50850">
    <property type="entry name" value="MFS"/>
    <property type="match status" value="1"/>
</dbReference>
<dbReference type="PANTHER" id="PTHR42718">
    <property type="entry name" value="MAJOR FACILITATOR SUPERFAMILY MULTIDRUG TRANSPORTER MFSC"/>
    <property type="match status" value="1"/>
</dbReference>
<feature type="transmembrane region" description="Helical" evidence="7">
    <location>
        <begin position="365"/>
        <end position="391"/>
    </location>
</feature>
<feature type="transmembrane region" description="Helical" evidence="7">
    <location>
        <begin position="471"/>
        <end position="495"/>
    </location>
</feature>
<gene>
    <name evidence="9" type="ORF">F8566_18800</name>
</gene>
<feature type="transmembrane region" description="Helical" evidence="7">
    <location>
        <begin position="311"/>
        <end position="333"/>
    </location>
</feature>
<dbReference type="CDD" id="cd17321">
    <property type="entry name" value="MFS_MMR_MDR_like"/>
    <property type="match status" value="1"/>
</dbReference>
<evidence type="ECO:0000256" key="1">
    <source>
        <dbReference type="ARBA" id="ARBA00004651"/>
    </source>
</evidence>
<feature type="transmembrane region" description="Helical" evidence="7">
    <location>
        <begin position="275"/>
        <end position="296"/>
    </location>
</feature>
<dbReference type="Proteomes" id="UP000468735">
    <property type="component" value="Unassembled WGS sequence"/>
</dbReference>
<reference evidence="9 10" key="1">
    <citation type="submission" date="2019-09" db="EMBL/GenBank/DDBJ databases">
        <title>Actinomadura physcomitrii sp. nov., a novel actinomycete isolated from moss [Physcomitrium sphaericum (Ludw) Fuernr].</title>
        <authorList>
            <person name="Zhuang X."/>
            <person name="Liu C."/>
        </authorList>
    </citation>
    <scope>NUCLEOTIDE SEQUENCE [LARGE SCALE GENOMIC DNA]</scope>
    <source>
        <strain evidence="9 10">HMC1</strain>
    </source>
</reference>
<keyword evidence="6 7" id="KW-0472">Membrane</keyword>
<dbReference type="AlphaFoldDB" id="A0A6H9YRI5"/>
<feature type="transmembrane region" description="Helical" evidence="7">
    <location>
        <begin position="146"/>
        <end position="166"/>
    </location>
</feature>
<dbReference type="PANTHER" id="PTHR42718:SF47">
    <property type="entry name" value="METHYL VIOLOGEN RESISTANCE PROTEIN SMVA"/>
    <property type="match status" value="1"/>
</dbReference>
<dbReference type="SUPFAM" id="SSF103473">
    <property type="entry name" value="MFS general substrate transporter"/>
    <property type="match status" value="1"/>
</dbReference>
<comment type="subcellular location">
    <subcellularLocation>
        <location evidence="1">Cell membrane</location>
        <topology evidence="1">Multi-pass membrane protein</topology>
    </subcellularLocation>
</comment>
<name>A0A6H9YRI5_9ACTN</name>
<accession>A0A6H9YRI5</accession>
<dbReference type="Gene3D" id="1.20.1250.20">
    <property type="entry name" value="MFS general substrate transporter like domains"/>
    <property type="match status" value="1"/>
</dbReference>
<dbReference type="GO" id="GO:0022857">
    <property type="term" value="F:transmembrane transporter activity"/>
    <property type="evidence" value="ECO:0007669"/>
    <property type="project" value="InterPro"/>
</dbReference>
<evidence type="ECO:0000256" key="3">
    <source>
        <dbReference type="ARBA" id="ARBA00022475"/>
    </source>
</evidence>
<dbReference type="InterPro" id="IPR020846">
    <property type="entry name" value="MFS_dom"/>
</dbReference>
<evidence type="ECO:0000256" key="7">
    <source>
        <dbReference type="SAM" id="Phobius"/>
    </source>
</evidence>
<keyword evidence="3" id="KW-1003">Cell membrane</keyword>
<feature type="transmembrane region" description="Helical" evidence="7">
    <location>
        <begin position="113"/>
        <end position="134"/>
    </location>
</feature>
<evidence type="ECO:0000256" key="5">
    <source>
        <dbReference type="ARBA" id="ARBA00022989"/>
    </source>
</evidence>
<feature type="transmembrane region" description="Helical" evidence="7">
    <location>
        <begin position="208"/>
        <end position="225"/>
    </location>
</feature>
<feature type="domain" description="Major facilitator superfamily (MFS) profile" evidence="8">
    <location>
        <begin position="22"/>
        <end position="503"/>
    </location>
</feature>
<feature type="transmembrane region" description="Helical" evidence="7">
    <location>
        <begin position="172"/>
        <end position="196"/>
    </location>
</feature>
<proteinExistence type="predicted"/>
<dbReference type="Pfam" id="PF07690">
    <property type="entry name" value="MFS_1"/>
    <property type="match status" value="1"/>
</dbReference>
<keyword evidence="4 7" id="KW-0812">Transmembrane</keyword>
<evidence type="ECO:0000313" key="10">
    <source>
        <dbReference type="Proteomes" id="UP000468735"/>
    </source>
</evidence>
<dbReference type="Gene3D" id="1.20.1720.10">
    <property type="entry name" value="Multidrug resistance protein D"/>
    <property type="match status" value="1"/>
</dbReference>
<keyword evidence="10" id="KW-1185">Reference proteome</keyword>
<dbReference type="OrthoDB" id="3218509at2"/>
<dbReference type="InterPro" id="IPR011701">
    <property type="entry name" value="MFS"/>
</dbReference>
<comment type="caution">
    <text evidence="9">The sequence shown here is derived from an EMBL/GenBank/DDBJ whole genome shotgun (WGS) entry which is preliminary data.</text>
</comment>
<feature type="transmembrane region" description="Helical" evidence="7">
    <location>
        <begin position="20"/>
        <end position="44"/>
    </location>
</feature>